<accession>A0A1D2MVT3</accession>
<gene>
    <name evidence="6" type="ORF">Ocin01_09643</name>
</gene>
<evidence type="ECO:0000313" key="7">
    <source>
        <dbReference type="Proteomes" id="UP000094527"/>
    </source>
</evidence>
<keyword evidence="7" id="KW-1185">Reference proteome</keyword>
<organism evidence="6 7">
    <name type="scientific">Orchesella cincta</name>
    <name type="common">Springtail</name>
    <name type="synonym">Podura cincta</name>
    <dbReference type="NCBI Taxonomy" id="48709"/>
    <lineage>
        <taxon>Eukaryota</taxon>
        <taxon>Metazoa</taxon>
        <taxon>Ecdysozoa</taxon>
        <taxon>Arthropoda</taxon>
        <taxon>Hexapoda</taxon>
        <taxon>Collembola</taxon>
        <taxon>Entomobryomorpha</taxon>
        <taxon>Entomobryoidea</taxon>
        <taxon>Orchesellidae</taxon>
        <taxon>Orchesellinae</taxon>
        <taxon>Orchesella</taxon>
    </lineage>
</organism>
<dbReference type="OMA" id="IHINTTG"/>
<dbReference type="FunFam" id="3.30.479.30:FF:000002">
    <property type="entry name" value="band 7 protein AGAP004871"/>
    <property type="match status" value="1"/>
</dbReference>
<protein>
    <submittedName>
        <fullName evidence="6">Erythrocyte band 7 integral membrane protein</fullName>
    </submittedName>
</protein>
<dbReference type="InterPro" id="IPR018080">
    <property type="entry name" value="Band_7/stomatin-like_CS"/>
</dbReference>
<dbReference type="PRINTS" id="PR00721">
    <property type="entry name" value="STOMATIN"/>
</dbReference>
<dbReference type="SUPFAM" id="SSF117892">
    <property type="entry name" value="Band 7/SPFH domain"/>
    <property type="match status" value="1"/>
</dbReference>
<comment type="subcellular location">
    <subcellularLocation>
        <location evidence="1">Membrane</location>
    </subcellularLocation>
</comment>
<keyword evidence="4" id="KW-0812">Transmembrane</keyword>
<evidence type="ECO:0000256" key="3">
    <source>
        <dbReference type="ARBA" id="ARBA00023136"/>
    </source>
</evidence>
<dbReference type="PANTHER" id="PTHR10264:SF19">
    <property type="entry name" value="AT06885P-RELATED"/>
    <property type="match status" value="1"/>
</dbReference>
<dbReference type="PANTHER" id="PTHR10264">
    <property type="entry name" value="BAND 7 PROTEIN-RELATED"/>
    <property type="match status" value="1"/>
</dbReference>
<dbReference type="InterPro" id="IPR001972">
    <property type="entry name" value="Stomatin_HflK_fam"/>
</dbReference>
<dbReference type="Proteomes" id="UP000094527">
    <property type="component" value="Unassembled WGS sequence"/>
</dbReference>
<comment type="caution">
    <text evidence="6">The sequence shown here is derived from an EMBL/GenBank/DDBJ whole genome shotgun (WGS) entry which is preliminary data.</text>
</comment>
<feature type="domain" description="Band 7" evidence="5">
    <location>
        <begin position="61"/>
        <end position="219"/>
    </location>
</feature>
<keyword evidence="4" id="KW-1133">Transmembrane helix</keyword>
<dbReference type="EMBL" id="LJIJ01000477">
    <property type="protein sequence ID" value="ODM97031.1"/>
    <property type="molecule type" value="Genomic_DNA"/>
</dbReference>
<dbReference type="Gene3D" id="6.10.250.2090">
    <property type="match status" value="1"/>
</dbReference>
<dbReference type="InterPro" id="IPR001107">
    <property type="entry name" value="Band_7"/>
</dbReference>
<dbReference type="STRING" id="48709.A0A1D2MVT3"/>
<feature type="transmembrane region" description="Helical" evidence="4">
    <location>
        <begin position="42"/>
        <end position="63"/>
    </location>
</feature>
<dbReference type="Gene3D" id="3.30.479.30">
    <property type="entry name" value="Band 7 domain"/>
    <property type="match status" value="1"/>
</dbReference>
<dbReference type="OrthoDB" id="2105077at2759"/>
<reference evidence="6 7" key="1">
    <citation type="journal article" date="2016" name="Genome Biol. Evol.">
        <title>Gene Family Evolution Reflects Adaptation to Soil Environmental Stressors in the Genome of the Collembolan Orchesella cincta.</title>
        <authorList>
            <person name="Faddeeva-Vakhrusheva A."/>
            <person name="Derks M.F."/>
            <person name="Anvar S.Y."/>
            <person name="Agamennone V."/>
            <person name="Suring W."/>
            <person name="Smit S."/>
            <person name="van Straalen N.M."/>
            <person name="Roelofs D."/>
        </authorList>
    </citation>
    <scope>NUCLEOTIDE SEQUENCE [LARGE SCALE GENOMIC DNA]</scope>
    <source>
        <tissue evidence="6">Mixed pool</tissue>
    </source>
</reference>
<dbReference type="Pfam" id="PF01145">
    <property type="entry name" value="Band_7"/>
    <property type="match status" value="1"/>
</dbReference>
<evidence type="ECO:0000256" key="2">
    <source>
        <dbReference type="ARBA" id="ARBA00008164"/>
    </source>
</evidence>
<sequence length="286" mass="31310">MGYQSDEEKGPVVPSPSNMKDYRDMIHINTTGQATRSCIEHFAIFFSWLATIIFFPVAVCSSYKTVRQYERAIVFRLGKIEGGPKGPGTFFILSCIDDFHILDLRTVNFDVPPQAVLTKDSVTVGVDAVVYYRVSNPILAIANVANYNYSTRLLASTILRNALGTRKLSDILKEREAIAAEMREALDEATDPWGVKVERIEIKDVRLPDELQRSMAAEAEAARDAKAKLAAAEGEILTARALKEAANALVSSPGALQLRSLQVLGQIATQGGSMIIVPTSITDAFK</sequence>
<evidence type="ECO:0000313" key="6">
    <source>
        <dbReference type="EMBL" id="ODM97031.1"/>
    </source>
</evidence>
<proteinExistence type="inferred from homology"/>
<dbReference type="GO" id="GO:0005886">
    <property type="term" value="C:plasma membrane"/>
    <property type="evidence" value="ECO:0007669"/>
    <property type="project" value="InterPro"/>
</dbReference>
<dbReference type="PROSITE" id="PS01270">
    <property type="entry name" value="BAND_7"/>
    <property type="match status" value="1"/>
</dbReference>
<dbReference type="AlphaFoldDB" id="A0A1D2MVT3"/>
<evidence type="ECO:0000256" key="1">
    <source>
        <dbReference type="ARBA" id="ARBA00004370"/>
    </source>
</evidence>
<dbReference type="InterPro" id="IPR036013">
    <property type="entry name" value="Band_7/SPFH_dom_sf"/>
</dbReference>
<keyword evidence="3 4" id="KW-0472">Membrane</keyword>
<comment type="similarity">
    <text evidence="2">Belongs to the band 7/mec-2 family.</text>
</comment>
<name>A0A1D2MVT3_ORCCI</name>
<evidence type="ECO:0000259" key="5">
    <source>
        <dbReference type="SMART" id="SM00244"/>
    </source>
</evidence>
<dbReference type="SMART" id="SM00244">
    <property type="entry name" value="PHB"/>
    <property type="match status" value="1"/>
</dbReference>
<evidence type="ECO:0000256" key="4">
    <source>
        <dbReference type="SAM" id="Phobius"/>
    </source>
</evidence>
<dbReference type="InterPro" id="IPR043202">
    <property type="entry name" value="Band-7_stomatin-like"/>
</dbReference>